<name>A0ABU9JA08_AEREN</name>
<dbReference type="EMBL" id="JAZDDP010000001">
    <property type="protein sequence ID" value="MEL3918534.1"/>
    <property type="molecule type" value="Genomic_DNA"/>
</dbReference>
<organism evidence="2 3">
    <name type="scientific">Aeromonas enteropelogenes</name>
    <name type="common">Aeromonas trota</name>
    <dbReference type="NCBI Taxonomy" id="29489"/>
    <lineage>
        <taxon>Bacteria</taxon>
        <taxon>Pseudomonadati</taxon>
        <taxon>Pseudomonadota</taxon>
        <taxon>Gammaproteobacteria</taxon>
        <taxon>Aeromonadales</taxon>
        <taxon>Aeromonadaceae</taxon>
        <taxon>Aeromonas</taxon>
    </lineage>
</organism>
<dbReference type="InterPro" id="IPR002711">
    <property type="entry name" value="HNH"/>
</dbReference>
<protein>
    <submittedName>
        <fullName evidence="2">HNH endonuclease signature motif containing protein</fullName>
    </submittedName>
</protein>
<keyword evidence="2" id="KW-0255">Endonuclease</keyword>
<keyword evidence="2" id="KW-0378">Hydrolase</keyword>
<sequence length="212" mass="23985">MRDNWTTEELRAAVAAYLEMHGKAQRGERFVKKRYYRELAEQFGRTDKSFEFRMQNISYVFEQMGLGWVPGLKPAKHVGSRTMAILEGLIHDLAPLTAPLAPETNVPQGVQAPQAHYRTASRHERSQSVREWVLTNAAQRCESCGELAPFLTAAGEPFLEVHHLKGLADGGSDTVSNTVALCPNCHRELHHGRNKLTVLNELYRRLPRLVKE</sequence>
<dbReference type="InterPro" id="IPR003615">
    <property type="entry name" value="HNH_nuc"/>
</dbReference>
<comment type="caution">
    <text evidence="2">The sequence shown here is derived from an EMBL/GenBank/DDBJ whole genome shotgun (WGS) entry which is preliminary data.</text>
</comment>
<gene>
    <name evidence="2" type="ORF">V1482_03835</name>
</gene>
<evidence type="ECO:0000259" key="1">
    <source>
        <dbReference type="SMART" id="SM00507"/>
    </source>
</evidence>
<dbReference type="Gene3D" id="1.10.30.50">
    <property type="match status" value="1"/>
</dbReference>
<keyword evidence="2" id="KW-0540">Nuclease</keyword>
<proteinExistence type="predicted"/>
<evidence type="ECO:0000313" key="3">
    <source>
        <dbReference type="Proteomes" id="UP001491613"/>
    </source>
</evidence>
<accession>A0ABU9JA08</accession>
<evidence type="ECO:0000313" key="2">
    <source>
        <dbReference type="EMBL" id="MEL3918534.1"/>
    </source>
</evidence>
<dbReference type="Pfam" id="PF01844">
    <property type="entry name" value="HNH"/>
    <property type="match status" value="1"/>
</dbReference>
<dbReference type="SMART" id="SM00507">
    <property type="entry name" value="HNHc"/>
    <property type="match status" value="1"/>
</dbReference>
<feature type="domain" description="HNH nuclease" evidence="1">
    <location>
        <begin position="128"/>
        <end position="187"/>
    </location>
</feature>
<dbReference type="Proteomes" id="UP001491613">
    <property type="component" value="Unassembled WGS sequence"/>
</dbReference>
<dbReference type="CDD" id="cd00085">
    <property type="entry name" value="HNHc"/>
    <property type="match status" value="1"/>
</dbReference>
<dbReference type="GO" id="GO:0004519">
    <property type="term" value="F:endonuclease activity"/>
    <property type="evidence" value="ECO:0007669"/>
    <property type="project" value="UniProtKB-KW"/>
</dbReference>
<keyword evidence="3" id="KW-1185">Reference proteome</keyword>
<dbReference type="RefSeq" id="WP_342016772.1">
    <property type="nucleotide sequence ID" value="NZ_JAVTII010000001.1"/>
</dbReference>
<reference evidence="2 3" key="1">
    <citation type="submission" date="2024-01" db="EMBL/GenBank/DDBJ databases">
        <title>Horizontal gene transfer in Aeromonas trota.</title>
        <authorList>
            <person name="Otero Olarra J.E."/>
            <person name="Perez Valdespino A."/>
        </authorList>
    </citation>
    <scope>NUCLEOTIDE SEQUENCE [LARGE SCALE GENOMIC DNA]</scope>
    <source>
        <strain evidence="2 3">9.1</strain>
    </source>
</reference>